<gene>
    <name evidence="1" type="ORF">AVEN_115254_1</name>
</gene>
<reference evidence="1 2" key="1">
    <citation type="journal article" date="2019" name="Sci. Rep.">
        <title>Orb-weaving spider Araneus ventricosus genome elucidates the spidroin gene catalogue.</title>
        <authorList>
            <person name="Kono N."/>
            <person name="Nakamura H."/>
            <person name="Ohtoshi R."/>
            <person name="Moran D.A.P."/>
            <person name="Shinohara A."/>
            <person name="Yoshida Y."/>
            <person name="Fujiwara M."/>
            <person name="Mori M."/>
            <person name="Tomita M."/>
            <person name="Arakawa K."/>
        </authorList>
    </citation>
    <scope>NUCLEOTIDE SEQUENCE [LARGE SCALE GENOMIC DNA]</scope>
</reference>
<evidence type="ECO:0000313" key="1">
    <source>
        <dbReference type="EMBL" id="GBL72297.1"/>
    </source>
</evidence>
<comment type="caution">
    <text evidence="1">The sequence shown here is derived from an EMBL/GenBank/DDBJ whole genome shotgun (WGS) entry which is preliminary data.</text>
</comment>
<dbReference type="AlphaFoldDB" id="A0A4Y1ZYE2"/>
<proteinExistence type="predicted"/>
<name>A0A4Y1ZYE2_ARAVE</name>
<accession>A0A4Y1ZYE2</accession>
<evidence type="ECO:0000313" key="2">
    <source>
        <dbReference type="Proteomes" id="UP000499080"/>
    </source>
</evidence>
<protein>
    <submittedName>
        <fullName evidence="1">Uncharacterized protein</fullName>
    </submittedName>
</protein>
<organism evidence="1 2">
    <name type="scientific">Araneus ventricosus</name>
    <name type="common">Orbweaver spider</name>
    <name type="synonym">Epeira ventricosa</name>
    <dbReference type="NCBI Taxonomy" id="182803"/>
    <lineage>
        <taxon>Eukaryota</taxon>
        <taxon>Metazoa</taxon>
        <taxon>Ecdysozoa</taxon>
        <taxon>Arthropoda</taxon>
        <taxon>Chelicerata</taxon>
        <taxon>Arachnida</taxon>
        <taxon>Araneae</taxon>
        <taxon>Araneomorphae</taxon>
        <taxon>Entelegynae</taxon>
        <taxon>Araneoidea</taxon>
        <taxon>Araneidae</taxon>
        <taxon>Araneus</taxon>
    </lineage>
</organism>
<dbReference type="EMBL" id="BGPR01000001">
    <property type="protein sequence ID" value="GBL72297.1"/>
    <property type="molecule type" value="Genomic_DNA"/>
</dbReference>
<sequence>MTYFHSQPVPHLTVYTRILDQESSPFHLLTISRNPFLSLSPPPVYSCQNRSHLDNISNSSPKASYLGNRLVYQYPIADYSVPFQRRMDRLPSVSDTKVQVNLSGTNQYQYQHVSDTATPCINPSLANSRQLGLKDGMCWIPVRLFQAIVLRKSILSIVLVDSSENPILSTWQQWTG</sequence>
<dbReference type="Proteomes" id="UP000499080">
    <property type="component" value="Unassembled WGS sequence"/>
</dbReference>
<keyword evidence="2" id="KW-1185">Reference proteome</keyword>